<accession>A0AAW1Q7D4</accession>
<dbReference type="PANTHER" id="PTHR11145:SF8">
    <property type="entry name" value="RE57120P"/>
    <property type="match status" value="1"/>
</dbReference>
<sequence>MEEAIEHFKGGATSLQSLLDTLIAAVKTEQDALKAAREQLQQEKQSFLTESRRVAQVQTSDSDKVTLDVGGKRFVTTLATLRGSPSPSLFSAMFSGRHELRPDESGCYFFDRDGRHFHDILNYLRDGTFCYPSDGADYKYLLELRAEAEFYGLPGLAEAIDRYPYSLTKVQRASSLNVEETWMYEDGHDEIVVSVDSACQLLGVGLCGTDGAFTAELDVMEVEPDDFSMEIKTLRSGAQSFTKADGQVARLLLQKPVLLQANKVYMLSMFIKGSESYLCEDCLGEVVAGGVRLTFHPWESANGTNEERGQFPELYIRVF</sequence>
<dbReference type="GO" id="GO:0051260">
    <property type="term" value="P:protein homooligomerization"/>
    <property type="evidence" value="ECO:0007669"/>
    <property type="project" value="InterPro"/>
</dbReference>
<feature type="domain" description="BTB" evidence="5">
    <location>
        <begin position="63"/>
        <end position="168"/>
    </location>
</feature>
<dbReference type="InterPro" id="IPR000210">
    <property type="entry name" value="BTB/POZ_dom"/>
</dbReference>
<keyword evidence="3" id="KW-0963">Cytoplasm</keyword>
<dbReference type="GO" id="GO:0005737">
    <property type="term" value="C:cytoplasm"/>
    <property type="evidence" value="ECO:0007669"/>
    <property type="project" value="UniProtKB-SubCell"/>
</dbReference>
<dbReference type="InterPro" id="IPR011333">
    <property type="entry name" value="SKP1/BTB/POZ_sf"/>
</dbReference>
<gene>
    <name evidence="6" type="ORF">WJX72_009240</name>
</gene>
<evidence type="ECO:0000259" key="5">
    <source>
        <dbReference type="SMART" id="SM00225"/>
    </source>
</evidence>
<evidence type="ECO:0000256" key="2">
    <source>
        <dbReference type="ARBA" id="ARBA00004906"/>
    </source>
</evidence>
<dbReference type="Pfam" id="PF08005">
    <property type="entry name" value="PHR"/>
    <property type="match status" value="1"/>
</dbReference>
<dbReference type="Pfam" id="PF02214">
    <property type="entry name" value="BTB_2"/>
    <property type="match status" value="1"/>
</dbReference>
<organism evidence="6 7">
    <name type="scientific">[Myrmecia] bisecta</name>
    <dbReference type="NCBI Taxonomy" id="41462"/>
    <lineage>
        <taxon>Eukaryota</taxon>
        <taxon>Viridiplantae</taxon>
        <taxon>Chlorophyta</taxon>
        <taxon>core chlorophytes</taxon>
        <taxon>Trebouxiophyceae</taxon>
        <taxon>Trebouxiales</taxon>
        <taxon>Trebouxiaceae</taxon>
        <taxon>Myrmecia</taxon>
    </lineage>
</organism>
<comment type="subcellular location">
    <subcellularLocation>
        <location evidence="1">Cytoplasm</location>
    </subcellularLocation>
</comment>
<protein>
    <recommendedName>
        <fullName evidence="5">BTB domain-containing protein</fullName>
    </recommendedName>
</protein>
<keyword evidence="7" id="KW-1185">Reference proteome</keyword>
<evidence type="ECO:0000313" key="7">
    <source>
        <dbReference type="Proteomes" id="UP001489004"/>
    </source>
</evidence>
<comment type="pathway">
    <text evidence="2">Protein modification; protein ubiquitination.</text>
</comment>
<name>A0AAW1Q7D4_9CHLO</name>
<dbReference type="EMBL" id="JALJOR010000004">
    <property type="protein sequence ID" value="KAK9818238.1"/>
    <property type="molecule type" value="Genomic_DNA"/>
</dbReference>
<reference evidence="6 7" key="1">
    <citation type="journal article" date="2024" name="Nat. Commun.">
        <title>Phylogenomics reveals the evolutionary origins of lichenization in chlorophyte algae.</title>
        <authorList>
            <person name="Puginier C."/>
            <person name="Libourel C."/>
            <person name="Otte J."/>
            <person name="Skaloud P."/>
            <person name="Haon M."/>
            <person name="Grisel S."/>
            <person name="Petersen M."/>
            <person name="Berrin J.G."/>
            <person name="Delaux P.M."/>
            <person name="Dal Grande F."/>
            <person name="Keller J."/>
        </authorList>
    </citation>
    <scope>NUCLEOTIDE SEQUENCE [LARGE SCALE GENOMIC DNA]</scope>
    <source>
        <strain evidence="6 7">SAG 2043</strain>
    </source>
</reference>
<dbReference type="SUPFAM" id="SSF54695">
    <property type="entry name" value="POZ domain"/>
    <property type="match status" value="1"/>
</dbReference>
<dbReference type="InterPro" id="IPR012983">
    <property type="entry name" value="PHR"/>
</dbReference>
<dbReference type="Proteomes" id="UP001489004">
    <property type="component" value="Unassembled WGS sequence"/>
</dbReference>
<dbReference type="AlphaFoldDB" id="A0AAW1Q7D4"/>
<dbReference type="InterPro" id="IPR038648">
    <property type="entry name" value="PHR_sf"/>
</dbReference>
<dbReference type="PANTHER" id="PTHR11145">
    <property type="entry name" value="BTB/POZ DOMAIN-CONTAINING ADAPTER FOR CUL3-MEDIATED RHOA DEGRADATION PROTEIN FAMILY MEMBER"/>
    <property type="match status" value="1"/>
</dbReference>
<comment type="caution">
    <text evidence="6">The sequence shown here is derived from an EMBL/GenBank/DDBJ whole genome shotgun (WGS) entry which is preliminary data.</text>
</comment>
<evidence type="ECO:0000256" key="4">
    <source>
        <dbReference type="SAM" id="Coils"/>
    </source>
</evidence>
<dbReference type="InterPro" id="IPR003131">
    <property type="entry name" value="T1-type_BTB"/>
</dbReference>
<evidence type="ECO:0000256" key="1">
    <source>
        <dbReference type="ARBA" id="ARBA00004496"/>
    </source>
</evidence>
<dbReference type="Gene3D" id="3.30.710.10">
    <property type="entry name" value="Potassium Channel Kv1.1, Chain A"/>
    <property type="match status" value="1"/>
</dbReference>
<proteinExistence type="predicted"/>
<dbReference type="InterPro" id="IPR045068">
    <property type="entry name" value="BACURD1-3"/>
</dbReference>
<dbReference type="Gene3D" id="2.60.120.820">
    <property type="entry name" value="PHR domain"/>
    <property type="match status" value="1"/>
</dbReference>
<evidence type="ECO:0000256" key="3">
    <source>
        <dbReference type="ARBA" id="ARBA00022490"/>
    </source>
</evidence>
<feature type="coiled-coil region" evidence="4">
    <location>
        <begin position="19"/>
        <end position="50"/>
    </location>
</feature>
<evidence type="ECO:0000313" key="6">
    <source>
        <dbReference type="EMBL" id="KAK9818238.1"/>
    </source>
</evidence>
<dbReference type="SMART" id="SM00225">
    <property type="entry name" value="BTB"/>
    <property type="match status" value="1"/>
</dbReference>
<keyword evidence="4" id="KW-0175">Coiled coil</keyword>